<dbReference type="CDD" id="cd01650">
    <property type="entry name" value="RT_nLTR_like"/>
    <property type="match status" value="1"/>
</dbReference>
<dbReference type="SUPFAM" id="SSF56672">
    <property type="entry name" value="DNA/RNA polymerases"/>
    <property type="match status" value="1"/>
</dbReference>
<comment type="caution">
    <text evidence="2">The sequence shown here is derived from an EMBL/GenBank/DDBJ whole genome shotgun (WGS) entry which is preliminary data.</text>
</comment>
<dbReference type="AlphaFoldDB" id="A0A9R1X1G2"/>
<dbReference type="EMBL" id="NBSK02000007">
    <property type="protein sequence ID" value="KAJ0197035.1"/>
    <property type="molecule type" value="Genomic_DNA"/>
</dbReference>
<keyword evidence="3" id="KW-1185">Reference proteome</keyword>
<proteinExistence type="predicted"/>
<evidence type="ECO:0000313" key="2">
    <source>
        <dbReference type="EMBL" id="KAJ0197035.1"/>
    </source>
</evidence>
<feature type="domain" description="Reverse transcriptase" evidence="1">
    <location>
        <begin position="211"/>
        <end position="490"/>
    </location>
</feature>
<organism evidence="2 3">
    <name type="scientific">Lactuca sativa</name>
    <name type="common">Garden lettuce</name>
    <dbReference type="NCBI Taxonomy" id="4236"/>
    <lineage>
        <taxon>Eukaryota</taxon>
        <taxon>Viridiplantae</taxon>
        <taxon>Streptophyta</taxon>
        <taxon>Embryophyta</taxon>
        <taxon>Tracheophyta</taxon>
        <taxon>Spermatophyta</taxon>
        <taxon>Magnoliopsida</taxon>
        <taxon>eudicotyledons</taxon>
        <taxon>Gunneridae</taxon>
        <taxon>Pentapetalae</taxon>
        <taxon>asterids</taxon>
        <taxon>campanulids</taxon>
        <taxon>Asterales</taxon>
        <taxon>Asteraceae</taxon>
        <taxon>Cichorioideae</taxon>
        <taxon>Cichorieae</taxon>
        <taxon>Lactucinae</taxon>
        <taxon>Lactuca</taxon>
    </lineage>
</organism>
<dbReference type="Proteomes" id="UP000235145">
    <property type="component" value="Unassembled WGS sequence"/>
</dbReference>
<dbReference type="PROSITE" id="PS50878">
    <property type="entry name" value="RT_POL"/>
    <property type="match status" value="1"/>
</dbReference>
<evidence type="ECO:0000313" key="3">
    <source>
        <dbReference type="Proteomes" id="UP000235145"/>
    </source>
</evidence>
<dbReference type="InterPro" id="IPR043502">
    <property type="entry name" value="DNA/RNA_pol_sf"/>
</dbReference>
<sequence length="945" mass="109774">MFRLVQKLKILKKPIRKLFKDQGHLSEKVTHCRKELDAVQVDLDKDPFNPDLRELEAIFLGELNKAHAEEECFLKQKAKVSWLKEGDSNSKYFHKIVKGKINRNSIRAVLNEEGKWVEGENVPNVFIKYFSEFLGTEIPCAVIDNPSSLFSKKLDLVHAADMVKVVTDEEIKSALFDIEDDKAPGPDGFSAKIFKSMWDVIGNDLCQAVKEFFCNGRLLKEVNATVIALVPKIDTPGKVSDYRPISCCSVIYKCISKIIVGRIRDYLRFIVSNNQSAFIPGRSIIDNILLSQELVRGYHRDRGFSQCAMKVDIQKAYDTVNWSFLQDILFFFGFHPVMIKWIMCCVTTPSFMLSINGSFYGYFDGKRGLRQGCPLSPYLFTLVMEVFNLILQRKIRNEKFFKYHWGCKKQKITHLCFADDLMIFCHGNKASVKVIKEALGEFAGVAGLNPNLAKSHIFFGNVKANMKKKILDSLAFVEGKLPMRYLGLPLISMRLFIRDCKRLVDKVRKRIGDWRNKFLSYAGRLQLISSVLFSFPVYWASSMLIPMSVIKEIEKMMKNFLWNHDESKKGRAKVAWLAICKPVANGGLGLRSLRMWNKAILSKRIWMILSDVDSLWVKWVKFNLLKGRSFWDVEKKNGLSWSWRNLIKLKSVCRDHFCNVIGNGEITYMWYDDWHPLGPFSYVLSPREITSAGFNISDKVKDVVIDSSWFWPEDWCNIIPQLKDHQLPILDDVKTDKVMWRNNAGKEIEFSIKKVCDDLYDFGNKVSWVHLVWFKHRIPSHSFILWLAIQERLLTQDRMRFWDKKKNLNCVFCNTQPDSHSHLFFECPYSSSIWDVVKDRVEIRNNSSGWKELVEDLTILFKGNNISIFIMKIAFAATVYHVWKERNSRLFRKGKNVEEKIILNIFEEIRLKLIGFKGEVLGFDNEVKRKWGVLVGKKNHDYSDV</sequence>
<dbReference type="InterPro" id="IPR000477">
    <property type="entry name" value="RT_dom"/>
</dbReference>
<dbReference type="PANTHER" id="PTHR33116">
    <property type="entry name" value="REVERSE TRANSCRIPTASE ZINC-BINDING DOMAIN-CONTAINING PROTEIN-RELATED-RELATED"/>
    <property type="match status" value="1"/>
</dbReference>
<accession>A0A9R1X1G2</accession>
<gene>
    <name evidence="2" type="ORF">LSAT_V11C700388210</name>
</gene>
<dbReference type="InterPro" id="IPR026960">
    <property type="entry name" value="RVT-Znf"/>
</dbReference>
<dbReference type="Pfam" id="PF00078">
    <property type="entry name" value="RVT_1"/>
    <property type="match status" value="1"/>
</dbReference>
<dbReference type="PANTHER" id="PTHR33116:SF84">
    <property type="entry name" value="RNA-DIRECTED DNA POLYMERASE"/>
    <property type="match status" value="1"/>
</dbReference>
<dbReference type="Pfam" id="PF13966">
    <property type="entry name" value="zf-RVT"/>
    <property type="match status" value="1"/>
</dbReference>
<protein>
    <recommendedName>
        <fullName evidence="1">Reverse transcriptase domain-containing protein</fullName>
    </recommendedName>
</protein>
<evidence type="ECO:0000259" key="1">
    <source>
        <dbReference type="PROSITE" id="PS50878"/>
    </source>
</evidence>
<reference evidence="2 3" key="1">
    <citation type="journal article" date="2017" name="Nat. Commun.">
        <title>Genome assembly with in vitro proximity ligation data and whole-genome triplication in lettuce.</title>
        <authorList>
            <person name="Reyes-Chin-Wo S."/>
            <person name="Wang Z."/>
            <person name="Yang X."/>
            <person name="Kozik A."/>
            <person name="Arikit S."/>
            <person name="Song C."/>
            <person name="Xia L."/>
            <person name="Froenicke L."/>
            <person name="Lavelle D.O."/>
            <person name="Truco M.J."/>
            <person name="Xia R."/>
            <person name="Zhu S."/>
            <person name="Xu C."/>
            <person name="Xu H."/>
            <person name="Xu X."/>
            <person name="Cox K."/>
            <person name="Korf I."/>
            <person name="Meyers B.C."/>
            <person name="Michelmore R.W."/>
        </authorList>
    </citation>
    <scope>NUCLEOTIDE SEQUENCE [LARGE SCALE GENOMIC DNA]</scope>
    <source>
        <strain evidence="3">cv. Salinas</strain>
        <tissue evidence="2">Seedlings</tissue>
    </source>
</reference>
<name>A0A9R1X1G2_LACSA</name>